<dbReference type="InterPro" id="IPR005467">
    <property type="entry name" value="His_kinase_dom"/>
</dbReference>
<sequence length="472" mass="50821">MGIHRSTMIKWRTVRVIPTLAAVSTRNPSNGSHPAAVCAGARAQEAPDHPVIDSLIGTTQSHLLRLRWLSVLVMVLAALASPYLFGASELMIRLLVCAMVVGGINLGLAVAAPFSPGTDDAMPMMSPFVGLLFELAAWGTYIYLSGGATNPLISVFLPLVAIGAVVLTERQAWFLGGCAIVLYSFLWRVHVPLIITNSQTAVNLHLFGMWLVFALSVVVLLWFVLQLARSIRHRDRAVMEAREQAIRDDLLISLGSQAAGAAHELSTPLATLNILADDLLDDGRLPSALVPEVRLMQDQIKRCKQTLSQLVARAGQVRGDQSETSSAAAWLHRTLVTWQSLNPDIALEIAISERLHARHVNPDFAIERAIVNLLDNAVKATATRIQITAEEIGGCLDLTVADDGHGMSPAAMAAFNQRRPIASADGMGVGLLLGRVAVERRRGSLDYAPRDSGTAARLRLPLAHGLEVTDGE</sequence>
<dbReference type="GO" id="GO:0005524">
    <property type="term" value="F:ATP binding"/>
    <property type="evidence" value="ECO:0007669"/>
    <property type="project" value="UniProtKB-KW"/>
</dbReference>
<feature type="transmembrane region" description="Helical" evidence="10">
    <location>
        <begin position="91"/>
        <end position="112"/>
    </location>
</feature>
<evidence type="ECO:0000259" key="11">
    <source>
        <dbReference type="PROSITE" id="PS50109"/>
    </source>
</evidence>
<keyword evidence="5" id="KW-0597">Phosphoprotein</keyword>
<evidence type="ECO:0000256" key="7">
    <source>
        <dbReference type="ARBA" id="ARBA00022741"/>
    </source>
</evidence>
<feature type="domain" description="Histidine kinase" evidence="11">
    <location>
        <begin position="260"/>
        <end position="464"/>
    </location>
</feature>
<reference evidence="12 13" key="1">
    <citation type="submission" date="2017-03" db="EMBL/GenBank/DDBJ databases">
        <title>Complete genome sequence of Candidatus 'Thiodictyon syntrophicum' sp. nov. strain Cad16T, a photolithoautotroph purple sulfur bacterium isolated from an alpine meromictic lake.</title>
        <authorList>
            <person name="Luedin S.M."/>
            <person name="Pothier J.F."/>
            <person name="Danza F."/>
            <person name="Storelli N."/>
            <person name="Wittwer M."/>
            <person name="Tonolla M."/>
        </authorList>
    </citation>
    <scope>NUCLEOTIDE SEQUENCE [LARGE SCALE GENOMIC DNA]</scope>
    <source>
        <strain evidence="12 13">Cad16T</strain>
    </source>
</reference>
<comment type="catalytic activity">
    <reaction evidence="1">
        <text>ATP + protein L-histidine = ADP + protein N-phospho-L-histidine.</text>
        <dbReference type="EC" id="2.7.13.3"/>
    </reaction>
</comment>
<keyword evidence="9" id="KW-0067">ATP-binding</keyword>
<feature type="transmembrane region" description="Helical" evidence="10">
    <location>
        <begin position="207"/>
        <end position="225"/>
    </location>
</feature>
<evidence type="ECO:0000256" key="9">
    <source>
        <dbReference type="ARBA" id="ARBA00022840"/>
    </source>
</evidence>
<keyword evidence="10" id="KW-1133">Transmembrane helix</keyword>
<dbReference type="CDD" id="cd00082">
    <property type="entry name" value="HisKA"/>
    <property type="match status" value="1"/>
</dbReference>
<dbReference type="PRINTS" id="PR00344">
    <property type="entry name" value="BCTRLSENSOR"/>
</dbReference>
<dbReference type="InterPro" id="IPR050980">
    <property type="entry name" value="2C_sensor_his_kinase"/>
</dbReference>
<dbReference type="AlphaFoldDB" id="A0A2K8U5C0"/>
<dbReference type="OrthoDB" id="9785252at2"/>
<dbReference type="GO" id="GO:0000155">
    <property type="term" value="F:phosphorelay sensor kinase activity"/>
    <property type="evidence" value="ECO:0007669"/>
    <property type="project" value="InterPro"/>
</dbReference>
<evidence type="ECO:0000256" key="5">
    <source>
        <dbReference type="ARBA" id="ARBA00022553"/>
    </source>
</evidence>
<dbReference type="InterPro" id="IPR036097">
    <property type="entry name" value="HisK_dim/P_sf"/>
</dbReference>
<dbReference type="GO" id="GO:0005886">
    <property type="term" value="C:plasma membrane"/>
    <property type="evidence" value="ECO:0007669"/>
    <property type="project" value="UniProtKB-SubCell"/>
</dbReference>
<keyword evidence="10" id="KW-0472">Membrane</keyword>
<evidence type="ECO:0000256" key="6">
    <source>
        <dbReference type="ARBA" id="ARBA00022679"/>
    </source>
</evidence>
<accession>A0A2K8U5C0</accession>
<dbReference type="PANTHER" id="PTHR44936:SF10">
    <property type="entry name" value="SENSOR PROTEIN RSTB"/>
    <property type="match status" value="1"/>
</dbReference>
<keyword evidence="4" id="KW-1003">Cell membrane</keyword>
<dbReference type="InterPro" id="IPR036890">
    <property type="entry name" value="HATPase_C_sf"/>
</dbReference>
<evidence type="ECO:0000313" key="12">
    <source>
        <dbReference type="EMBL" id="AUB80772.1"/>
    </source>
</evidence>
<dbReference type="KEGG" id="tsy:THSYN_07265"/>
<dbReference type="Proteomes" id="UP000232638">
    <property type="component" value="Chromosome"/>
</dbReference>
<dbReference type="SUPFAM" id="SSF55874">
    <property type="entry name" value="ATPase domain of HSP90 chaperone/DNA topoisomerase II/histidine kinase"/>
    <property type="match status" value="1"/>
</dbReference>
<feature type="transmembrane region" description="Helical" evidence="10">
    <location>
        <begin position="150"/>
        <end position="167"/>
    </location>
</feature>
<dbReference type="RefSeq" id="WP_100918560.1">
    <property type="nucleotide sequence ID" value="NZ_CP020370.1"/>
</dbReference>
<evidence type="ECO:0000256" key="2">
    <source>
        <dbReference type="ARBA" id="ARBA00004651"/>
    </source>
</evidence>
<keyword evidence="6" id="KW-0808">Transferase</keyword>
<keyword evidence="7" id="KW-0547">Nucleotide-binding</keyword>
<evidence type="ECO:0000256" key="1">
    <source>
        <dbReference type="ARBA" id="ARBA00000085"/>
    </source>
</evidence>
<dbReference type="SUPFAM" id="SSF47384">
    <property type="entry name" value="Homodimeric domain of signal transducing histidine kinase"/>
    <property type="match status" value="1"/>
</dbReference>
<dbReference type="PANTHER" id="PTHR44936">
    <property type="entry name" value="SENSOR PROTEIN CREC"/>
    <property type="match status" value="1"/>
</dbReference>
<name>A0A2K8U5C0_9GAMM</name>
<evidence type="ECO:0000256" key="4">
    <source>
        <dbReference type="ARBA" id="ARBA00022475"/>
    </source>
</evidence>
<comment type="subcellular location">
    <subcellularLocation>
        <location evidence="2">Cell membrane</location>
        <topology evidence="2">Multi-pass membrane protein</topology>
    </subcellularLocation>
</comment>
<keyword evidence="10" id="KW-0812">Transmembrane</keyword>
<dbReference type="InterPro" id="IPR004358">
    <property type="entry name" value="Sig_transdc_His_kin-like_C"/>
</dbReference>
<gene>
    <name evidence="12" type="ORF">THSYN_07265</name>
</gene>
<feature type="transmembrane region" description="Helical" evidence="10">
    <location>
        <begin position="66"/>
        <end position="85"/>
    </location>
</feature>
<dbReference type="EC" id="2.7.13.3" evidence="3"/>
<organism evidence="12 13">
    <name type="scientific">Candidatus Thiodictyon syntrophicum</name>
    <dbReference type="NCBI Taxonomy" id="1166950"/>
    <lineage>
        <taxon>Bacteria</taxon>
        <taxon>Pseudomonadati</taxon>
        <taxon>Pseudomonadota</taxon>
        <taxon>Gammaproteobacteria</taxon>
        <taxon>Chromatiales</taxon>
        <taxon>Chromatiaceae</taxon>
        <taxon>Thiodictyon</taxon>
    </lineage>
</organism>
<dbReference type="Gene3D" id="3.30.565.10">
    <property type="entry name" value="Histidine kinase-like ATPase, C-terminal domain"/>
    <property type="match status" value="1"/>
</dbReference>
<protein>
    <recommendedName>
        <fullName evidence="3">histidine kinase</fullName>
        <ecNumber evidence="3">2.7.13.3</ecNumber>
    </recommendedName>
</protein>
<dbReference type="PROSITE" id="PS50109">
    <property type="entry name" value="HIS_KIN"/>
    <property type="match status" value="1"/>
</dbReference>
<keyword evidence="8" id="KW-0418">Kinase</keyword>
<keyword evidence="13" id="KW-1185">Reference proteome</keyword>
<evidence type="ECO:0000256" key="8">
    <source>
        <dbReference type="ARBA" id="ARBA00022777"/>
    </source>
</evidence>
<dbReference type="Pfam" id="PF02518">
    <property type="entry name" value="HATPase_c"/>
    <property type="match status" value="1"/>
</dbReference>
<proteinExistence type="predicted"/>
<evidence type="ECO:0000256" key="10">
    <source>
        <dbReference type="SAM" id="Phobius"/>
    </source>
</evidence>
<evidence type="ECO:0000313" key="13">
    <source>
        <dbReference type="Proteomes" id="UP000232638"/>
    </source>
</evidence>
<evidence type="ECO:0000256" key="3">
    <source>
        <dbReference type="ARBA" id="ARBA00012438"/>
    </source>
</evidence>
<dbReference type="InterPro" id="IPR003661">
    <property type="entry name" value="HisK_dim/P_dom"/>
</dbReference>
<dbReference type="InterPro" id="IPR003594">
    <property type="entry name" value="HATPase_dom"/>
</dbReference>
<dbReference type="Gene3D" id="1.10.287.130">
    <property type="match status" value="1"/>
</dbReference>
<feature type="transmembrane region" description="Helical" evidence="10">
    <location>
        <begin position="174"/>
        <end position="195"/>
    </location>
</feature>
<dbReference type="EMBL" id="CP020370">
    <property type="protein sequence ID" value="AUB80772.1"/>
    <property type="molecule type" value="Genomic_DNA"/>
</dbReference>
<dbReference type="SMART" id="SM00387">
    <property type="entry name" value="HATPase_c"/>
    <property type="match status" value="1"/>
</dbReference>